<name>A0A239STD5_9BURK</name>
<dbReference type="Proteomes" id="UP000215126">
    <property type="component" value="Chromosome 1"/>
</dbReference>
<dbReference type="EMBL" id="LT906435">
    <property type="protein sequence ID" value="SNU87913.1"/>
    <property type="molecule type" value="Genomic_DNA"/>
</dbReference>
<reference evidence="1 2" key="1">
    <citation type="submission" date="2017-06" db="EMBL/GenBank/DDBJ databases">
        <authorList>
            <consortium name="Pathogen Informatics"/>
        </authorList>
    </citation>
    <scope>NUCLEOTIDE SEQUENCE [LARGE SCALE GENOMIC DNA]</scope>
    <source>
        <strain evidence="1 2">NCTC13161</strain>
    </source>
</reference>
<keyword evidence="2" id="KW-1185">Reference proteome</keyword>
<evidence type="ECO:0000313" key="1">
    <source>
        <dbReference type="EMBL" id="SNU87913.1"/>
    </source>
</evidence>
<protein>
    <submittedName>
        <fullName evidence="1">Uncharacterized protein</fullName>
    </submittedName>
</protein>
<proteinExistence type="predicted"/>
<dbReference type="STRING" id="93222.NA29_24125"/>
<dbReference type="KEGG" id="pspu:NA29_24125"/>
<accession>A0A239STD5</accession>
<gene>
    <name evidence="1" type="ORF">SAMEA4530655_04012</name>
</gene>
<sequence>MDTTGRALRTLGTSRASHIPHIRHMRPTRRGLHWLWKAVWMTCALGASAANAEPPNSPFPPPTLEVEAAVGQKVMIWEQTNHSVLCRDLGSPTFELDSRPTLGEVAPEWISYVVPKGQRCEDMKFSGMIVWYQAGNVPGTDVVTWRVGFPREFGSHTPNTGDHLVTTRIVIR</sequence>
<organism evidence="1 2">
    <name type="scientific">Pandoraea sputorum</name>
    <dbReference type="NCBI Taxonomy" id="93222"/>
    <lineage>
        <taxon>Bacteria</taxon>
        <taxon>Pseudomonadati</taxon>
        <taxon>Pseudomonadota</taxon>
        <taxon>Betaproteobacteria</taxon>
        <taxon>Burkholderiales</taxon>
        <taxon>Burkholderiaceae</taxon>
        <taxon>Pandoraea</taxon>
    </lineage>
</organism>
<evidence type="ECO:0000313" key="2">
    <source>
        <dbReference type="Proteomes" id="UP000215126"/>
    </source>
</evidence>
<dbReference type="AlphaFoldDB" id="A0A239STD5"/>